<keyword evidence="3" id="KW-1185">Reference proteome</keyword>
<organism evidence="2 3">
    <name type="scientific">Halomonas ventosae</name>
    <dbReference type="NCBI Taxonomy" id="229007"/>
    <lineage>
        <taxon>Bacteria</taxon>
        <taxon>Pseudomonadati</taxon>
        <taxon>Pseudomonadota</taxon>
        <taxon>Gammaproteobacteria</taxon>
        <taxon>Oceanospirillales</taxon>
        <taxon>Halomonadaceae</taxon>
        <taxon>Halomonas</taxon>
    </lineage>
</organism>
<feature type="region of interest" description="Disordered" evidence="1">
    <location>
        <begin position="105"/>
        <end position="125"/>
    </location>
</feature>
<name>A0A4R6GKU9_9GAMM</name>
<evidence type="ECO:0000313" key="2">
    <source>
        <dbReference type="EMBL" id="TDN95752.1"/>
    </source>
</evidence>
<sequence>MTDFPDTQGPDETRNVAAALFRLEHNCDEQDMLEVLGSLVEWLKAPEQTGLRRAFVVWIRWVLLPHRAPGMELPEFNELQDLHEVHDMLAERIKKWPERWIEEGEQRGREEGRQEGRQEGEQLRAEQTARNLIKLGVLSDEQIAEATGLTTADVEALRAEDRH</sequence>
<dbReference type="EMBL" id="SNWH01000042">
    <property type="protein sequence ID" value="TDN95752.1"/>
    <property type="molecule type" value="Genomic_DNA"/>
</dbReference>
<comment type="caution">
    <text evidence="2">The sequence shown here is derived from an EMBL/GenBank/DDBJ whole genome shotgun (WGS) entry which is preliminary data.</text>
</comment>
<dbReference type="RefSeq" id="WP_243726538.1">
    <property type="nucleotide sequence ID" value="NZ_SNWH01000042.1"/>
</dbReference>
<evidence type="ECO:0000313" key="3">
    <source>
        <dbReference type="Proteomes" id="UP000295150"/>
    </source>
</evidence>
<proteinExistence type="predicted"/>
<dbReference type="Proteomes" id="UP000295150">
    <property type="component" value="Unassembled WGS sequence"/>
</dbReference>
<protein>
    <submittedName>
        <fullName evidence="2">Putative transposase/invertase (TIGR01784 family)</fullName>
    </submittedName>
</protein>
<evidence type="ECO:0000256" key="1">
    <source>
        <dbReference type="SAM" id="MobiDB-lite"/>
    </source>
</evidence>
<accession>A0A4R6GKU9</accession>
<reference evidence="2 3" key="1">
    <citation type="submission" date="2019-03" db="EMBL/GenBank/DDBJ databases">
        <title>Freshwater and sediment microbial communities from various areas in North America, analyzing microbe dynamics in response to fracking.</title>
        <authorList>
            <person name="Lamendella R."/>
        </authorList>
    </citation>
    <scope>NUCLEOTIDE SEQUENCE [LARGE SCALE GENOMIC DNA]</scope>
    <source>
        <strain evidence="2 3">1_TX</strain>
    </source>
</reference>
<gene>
    <name evidence="2" type="ORF">DFO68_1426</name>
</gene>
<feature type="compositionally biased region" description="Basic and acidic residues" evidence="1">
    <location>
        <begin position="105"/>
        <end position="124"/>
    </location>
</feature>
<dbReference type="AlphaFoldDB" id="A0A4R6GKU9"/>